<evidence type="ECO:0000313" key="1">
    <source>
        <dbReference type="EMBL" id="RDY03763.1"/>
    </source>
</evidence>
<dbReference type="EMBL" id="QJKJ01002216">
    <property type="protein sequence ID" value="RDY03763.1"/>
    <property type="molecule type" value="Genomic_DNA"/>
</dbReference>
<sequence length="91" mass="10577">MKNNSKKQVVGSYSKVVDSKKNEIEANPSKNRDIKRGCIAFQYPDKRTMIMKDSGEVERDEEYDNEELSHDEDLLVVKRVPNMKVKEKDEA</sequence>
<accession>A0A371HLT0</accession>
<name>A0A371HLT0_MUCPR</name>
<keyword evidence="2" id="KW-1185">Reference proteome</keyword>
<proteinExistence type="predicted"/>
<dbReference type="Proteomes" id="UP000257109">
    <property type="component" value="Unassembled WGS sequence"/>
</dbReference>
<feature type="non-terminal residue" evidence="1">
    <location>
        <position position="1"/>
    </location>
</feature>
<gene>
    <name evidence="1" type="ORF">CR513_12624</name>
</gene>
<dbReference type="AlphaFoldDB" id="A0A371HLT0"/>
<protein>
    <submittedName>
        <fullName evidence="1">Uncharacterized protein</fullName>
    </submittedName>
</protein>
<comment type="caution">
    <text evidence="1">The sequence shown here is derived from an EMBL/GenBank/DDBJ whole genome shotgun (WGS) entry which is preliminary data.</text>
</comment>
<reference evidence="1" key="1">
    <citation type="submission" date="2018-05" db="EMBL/GenBank/DDBJ databases">
        <title>Draft genome of Mucuna pruriens seed.</title>
        <authorList>
            <person name="Nnadi N.E."/>
            <person name="Vos R."/>
            <person name="Hasami M.H."/>
            <person name="Devisetty U.K."/>
            <person name="Aguiy J.C."/>
        </authorList>
    </citation>
    <scope>NUCLEOTIDE SEQUENCE [LARGE SCALE GENOMIC DNA]</scope>
    <source>
        <strain evidence="1">JCA_2017</strain>
    </source>
</reference>
<organism evidence="1 2">
    <name type="scientific">Mucuna pruriens</name>
    <name type="common">Velvet bean</name>
    <name type="synonym">Dolichos pruriens</name>
    <dbReference type="NCBI Taxonomy" id="157652"/>
    <lineage>
        <taxon>Eukaryota</taxon>
        <taxon>Viridiplantae</taxon>
        <taxon>Streptophyta</taxon>
        <taxon>Embryophyta</taxon>
        <taxon>Tracheophyta</taxon>
        <taxon>Spermatophyta</taxon>
        <taxon>Magnoliopsida</taxon>
        <taxon>eudicotyledons</taxon>
        <taxon>Gunneridae</taxon>
        <taxon>Pentapetalae</taxon>
        <taxon>rosids</taxon>
        <taxon>fabids</taxon>
        <taxon>Fabales</taxon>
        <taxon>Fabaceae</taxon>
        <taxon>Papilionoideae</taxon>
        <taxon>50 kb inversion clade</taxon>
        <taxon>NPAAA clade</taxon>
        <taxon>indigoferoid/millettioid clade</taxon>
        <taxon>Phaseoleae</taxon>
        <taxon>Mucuna</taxon>
    </lineage>
</organism>
<evidence type="ECO:0000313" key="2">
    <source>
        <dbReference type="Proteomes" id="UP000257109"/>
    </source>
</evidence>